<dbReference type="GO" id="GO:0050909">
    <property type="term" value="P:sensory perception of taste"/>
    <property type="evidence" value="ECO:0007669"/>
    <property type="project" value="InterPro"/>
</dbReference>
<dbReference type="AlphaFoldDB" id="A0A067RAY8"/>
<dbReference type="GO" id="GO:0043025">
    <property type="term" value="C:neuronal cell body"/>
    <property type="evidence" value="ECO:0007669"/>
    <property type="project" value="TreeGrafter"/>
</dbReference>
<dbReference type="GO" id="GO:0005886">
    <property type="term" value="C:plasma membrane"/>
    <property type="evidence" value="ECO:0007669"/>
    <property type="project" value="UniProtKB-SubCell"/>
</dbReference>
<evidence type="ECO:0000256" key="5">
    <source>
        <dbReference type="ARBA" id="ARBA00023136"/>
    </source>
</evidence>
<evidence type="ECO:0000256" key="1">
    <source>
        <dbReference type="ARBA" id="ARBA00004651"/>
    </source>
</evidence>
<evidence type="ECO:0000256" key="6">
    <source>
        <dbReference type="ARBA" id="ARBA00023170"/>
    </source>
</evidence>
<feature type="transmembrane region" description="Helical" evidence="8">
    <location>
        <begin position="190"/>
        <end position="210"/>
    </location>
</feature>
<dbReference type="EMBL" id="KK852626">
    <property type="protein sequence ID" value="KDR19913.1"/>
    <property type="molecule type" value="Genomic_DNA"/>
</dbReference>
<dbReference type="FunCoup" id="A0A067RAY8">
    <property type="interactions" value="9"/>
</dbReference>
<feature type="transmembrane region" description="Helical" evidence="8">
    <location>
        <begin position="152"/>
        <end position="170"/>
    </location>
</feature>
<evidence type="ECO:0000256" key="4">
    <source>
        <dbReference type="ARBA" id="ARBA00022989"/>
    </source>
</evidence>
<sequence length="465" mass="52621">MNLFKPNDVHSATLPLYYVSRLLGLASYRYHIRTSTHPPGPSRSRNGGDTFDLEREFQTSKCAVLYTGLMLVALLVWLVYSLVWKILYDFSDVKLTYAVTQIMTLCLSAATTVISLALELTCNRRKLKKVMLKLTHVDKILMKDSNYVHKKMSCFVVLELVIFVCLLLARHGYELWSRGGKQYVNIIIRFVIHFMSTLMIVQFVSFIHLLKQRFRCVNRQLSFLGGIKDQERGLEIVKMGFTHHRFGVPVSQNAVVVPHADDIQSSKSQEQGSVATSIFISDTETGNLPSTSSSSKFRSPCRPHDVDTIHTLRCIHTILFDIGGLVNSVYGIQLLLAMAYIFMSVVKYFHVVMISQQDQLSSFRVNGIVPLMCVVSIHIANVLWVTASCNSACFEACRTTTLVNKFLLVQPLTSDISAELEHFSQQLLHSKLQFTAFGFFNLDFTFLYGFVGGATTYIVILLQFQ</sequence>
<comment type="function">
    <text evidence="8">Gustatory receptor which mediates acceptance or avoidance behavior, depending on its substrates.</text>
</comment>
<dbReference type="InParanoid" id="A0A067RAY8"/>
<keyword evidence="10" id="KW-1185">Reference proteome</keyword>
<comment type="similarity">
    <text evidence="8">Belongs to the insect chemoreceptor superfamily. Gustatory receptor (GR) family.</text>
</comment>
<keyword evidence="2 8" id="KW-1003">Cell membrane</keyword>
<dbReference type="GO" id="GO:0007635">
    <property type="term" value="P:chemosensory behavior"/>
    <property type="evidence" value="ECO:0007669"/>
    <property type="project" value="TreeGrafter"/>
</dbReference>
<feature type="transmembrane region" description="Helical" evidence="8">
    <location>
        <begin position="63"/>
        <end position="83"/>
    </location>
</feature>
<dbReference type="InterPro" id="IPR013604">
    <property type="entry name" value="7TM_chemorcpt"/>
</dbReference>
<feature type="transmembrane region" description="Helical" evidence="8">
    <location>
        <begin position="95"/>
        <end position="118"/>
    </location>
</feature>
<evidence type="ECO:0000313" key="9">
    <source>
        <dbReference type="EMBL" id="KDR19913.1"/>
    </source>
</evidence>
<keyword evidence="7 8" id="KW-0807">Transducer</keyword>
<dbReference type="Proteomes" id="UP000027135">
    <property type="component" value="Unassembled WGS sequence"/>
</dbReference>
<evidence type="ECO:0000256" key="8">
    <source>
        <dbReference type="RuleBase" id="RU363108"/>
    </source>
</evidence>
<dbReference type="PANTHER" id="PTHR21143:SF134">
    <property type="entry name" value="GUSTATORY RECEPTOR"/>
    <property type="match status" value="1"/>
</dbReference>
<dbReference type="GO" id="GO:0030425">
    <property type="term" value="C:dendrite"/>
    <property type="evidence" value="ECO:0007669"/>
    <property type="project" value="TreeGrafter"/>
</dbReference>
<comment type="caution">
    <text evidence="8">Lacks conserved residue(s) required for the propagation of feature annotation.</text>
</comment>
<feature type="transmembrane region" description="Helical" evidence="8">
    <location>
        <begin position="446"/>
        <end position="464"/>
    </location>
</feature>
<keyword evidence="5 8" id="KW-0472">Membrane</keyword>
<evidence type="ECO:0000256" key="7">
    <source>
        <dbReference type="ARBA" id="ARBA00023224"/>
    </source>
</evidence>
<name>A0A067RAY8_ZOONE</name>
<comment type="subcellular location">
    <subcellularLocation>
        <location evidence="1 8">Cell membrane</location>
        <topology evidence="1 8">Multi-pass membrane protein</topology>
    </subcellularLocation>
</comment>
<feature type="transmembrane region" description="Helical" evidence="8">
    <location>
        <begin position="318"/>
        <end position="343"/>
    </location>
</feature>
<accession>A0A067RAY8</accession>
<dbReference type="OMA" id="RCIHTIL"/>
<dbReference type="Pfam" id="PF08395">
    <property type="entry name" value="7tm_7"/>
    <property type="match status" value="2"/>
</dbReference>
<dbReference type="GO" id="GO:0007165">
    <property type="term" value="P:signal transduction"/>
    <property type="evidence" value="ECO:0007669"/>
    <property type="project" value="UniProtKB-KW"/>
</dbReference>
<keyword evidence="4 8" id="KW-1133">Transmembrane helix</keyword>
<dbReference type="GO" id="GO:0008049">
    <property type="term" value="P:male courtship behavior"/>
    <property type="evidence" value="ECO:0007669"/>
    <property type="project" value="TreeGrafter"/>
</dbReference>
<reference evidence="9 10" key="1">
    <citation type="journal article" date="2014" name="Nat. Commun.">
        <title>Molecular traces of alternative social organization in a termite genome.</title>
        <authorList>
            <person name="Terrapon N."/>
            <person name="Li C."/>
            <person name="Robertson H.M."/>
            <person name="Ji L."/>
            <person name="Meng X."/>
            <person name="Booth W."/>
            <person name="Chen Z."/>
            <person name="Childers C.P."/>
            <person name="Glastad K.M."/>
            <person name="Gokhale K."/>
            <person name="Gowin J."/>
            <person name="Gronenberg W."/>
            <person name="Hermansen R.A."/>
            <person name="Hu H."/>
            <person name="Hunt B.G."/>
            <person name="Huylmans A.K."/>
            <person name="Khalil S.M."/>
            <person name="Mitchell R.D."/>
            <person name="Munoz-Torres M.C."/>
            <person name="Mustard J.A."/>
            <person name="Pan H."/>
            <person name="Reese J.T."/>
            <person name="Scharf M.E."/>
            <person name="Sun F."/>
            <person name="Vogel H."/>
            <person name="Xiao J."/>
            <person name="Yang W."/>
            <person name="Yang Z."/>
            <person name="Yang Z."/>
            <person name="Zhou J."/>
            <person name="Zhu J."/>
            <person name="Brent C.S."/>
            <person name="Elsik C.G."/>
            <person name="Goodisman M.A."/>
            <person name="Liberles D.A."/>
            <person name="Roe R.M."/>
            <person name="Vargo E.L."/>
            <person name="Vilcinskas A."/>
            <person name="Wang J."/>
            <person name="Bornberg-Bauer E."/>
            <person name="Korb J."/>
            <person name="Zhang G."/>
            <person name="Liebig J."/>
        </authorList>
    </citation>
    <scope>NUCLEOTIDE SEQUENCE [LARGE SCALE GENOMIC DNA]</scope>
    <source>
        <tissue evidence="9">Whole organism</tissue>
    </source>
</reference>
<dbReference type="GO" id="GO:0030424">
    <property type="term" value="C:axon"/>
    <property type="evidence" value="ECO:0007669"/>
    <property type="project" value="TreeGrafter"/>
</dbReference>
<keyword evidence="6 8" id="KW-0675">Receptor</keyword>
<evidence type="ECO:0000256" key="3">
    <source>
        <dbReference type="ARBA" id="ARBA00022692"/>
    </source>
</evidence>
<evidence type="ECO:0000313" key="10">
    <source>
        <dbReference type="Proteomes" id="UP000027135"/>
    </source>
</evidence>
<proteinExistence type="inferred from homology"/>
<dbReference type="PANTHER" id="PTHR21143">
    <property type="entry name" value="INVERTEBRATE GUSTATORY RECEPTOR"/>
    <property type="match status" value="1"/>
</dbReference>
<organism evidence="9 10">
    <name type="scientific">Zootermopsis nevadensis</name>
    <name type="common">Dampwood termite</name>
    <dbReference type="NCBI Taxonomy" id="136037"/>
    <lineage>
        <taxon>Eukaryota</taxon>
        <taxon>Metazoa</taxon>
        <taxon>Ecdysozoa</taxon>
        <taxon>Arthropoda</taxon>
        <taxon>Hexapoda</taxon>
        <taxon>Insecta</taxon>
        <taxon>Pterygota</taxon>
        <taxon>Neoptera</taxon>
        <taxon>Polyneoptera</taxon>
        <taxon>Dictyoptera</taxon>
        <taxon>Blattodea</taxon>
        <taxon>Blattoidea</taxon>
        <taxon>Termitoidae</taxon>
        <taxon>Termopsidae</taxon>
        <taxon>Zootermopsis</taxon>
    </lineage>
</organism>
<gene>
    <name evidence="9" type="ORF">L798_05739</name>
</gene>
<keyword evidence="3 8" id="KW-0812">Transmembrane</keyword>
<protein>
    <recommendedName>
        <fullName evidence="8">Gustatory receptor</fullName>
    </recommendedName>
</protein>
<evidence type="ECO:0000256" key="2">
    <source>
        <dbReference type="ARBA" id="ARBA00022475"/>
    </source>
</evidence>